<dbReference type="Proteomes" id="UP000018209">
    <property type="component" value="Unassembled WGS sequence"/>
</dbReference>
<protein>
    <submittedName>
        <fullName evidence="1">Uncharacterized protein</fullName>
    </submittedName>
</protein>
<dbReference type="EMBL" id="BASM01000019">
    <property type="protein sequence ID" value="GAD26561.1"/>
    <property type="molecule type" value="Genomic_DNA"/>
</dbReference>
<organism evidence="1 2">
    <name type="scientific">Gluconobacter thailandicus NBRC 3257</name>
    <dbReference type="NCBI Taxonomy" id="1381097"/>
    <lineage>
        <taxon>Bacteria</taxon>
        <taxon>Pseudomonadati</taxon>
        <taxon>Pseudomonadota</taxon>
        <taxon>Alphaproteobacteria</taxon>
        <taxon>Acetobacterales</taxon>
        <taxon>Acetobacteraceae</taxon>
        <taxon>Gluconobacter</taxon>
    </lineage>
</organism>
<accession>A0ABQ0IWI5</accession>
<sequence>MEEFIGMERFNIVPGAVVLSGRQTMIVLWDEGPDVIACPLVSADEALHRADHSLEWHELVDAGLRRLDVRCRAIPCQRQVLSLRAIGCVDEATVKRLRMMAQREWKHRFQESVPSSKVRAKPRHVGKTTAVWFDGCSMSSRREERLHMG</sequence>
<gene>
    <name evidence="1" type="ORF">NBRC3257_1560</name>
</gene>
<evidence type="ECO:0000313" key="2">
    <source>
        <dbReference type="Proteomes" id="UP000018209"/>
    </source>
</evidence>
<evidence type="ECO:0000313" key="1">
    <source>
        <dbReference type="EMBL" id="GAD26561.1"/>
    </source>
</evidence>
<reference evidence="1 2" key="1">
    <citation type="submission" date="2013-08" db="EMBL/GenBank/DDBJ databases">
        <title>Gluconobacter thailandicus NBRC 3257 whole genome sequence.</title>
        <authorList>
            <person name="Matsutani M."/>
            <person name="Yakushi T."/>
            <person name="Matsushita K."/>
        </authorList>
    </citation>
    <scope>NUCLEOTIDE SEQUENCE [LARGE SCALE GENOMIC DNA]</scope>
    <source>
        <strain evidence="1 2">NBRC 3257</strain>
    </source>
</reference>
<comment type="caution">
    <text evidence="1">The sequence shown here is derived from an EMBL/GenBank/DDBJ whole genome shotgun (WGS) entry which is preliminary data.</text>
</comment>
<proteinExistence type="predicted"/>
<name>A0ABQ0IWI5_GLUTH</name>
<keyword evidence="2" id="KW-1185">Reference proteome</keyword>